<dbReference type="EMBL" id="CAJVQC010027273">
    <property type="protein sequence ID" value="CAG8735945.1"/>
    <property type="molecule type" value="Genomic_DNA"/>
</dbReference>
<evidence type="ECO:0000313" key="2">
    <source>
        <dbReference type="Proteomes" id="UP000789920"/>
    </source>
</evidence>
<feature type="non-terminal residue" evidence="1">
    <location>
        <position position="76"/>
    </location>
</feature>
<sequence length="76" mass="8660">ALITIEHFEYLYTDDYIKDFLHKILANWNIIDKLNVATTDNAASIVKAIKQLGVTHLECAAHSIYLAITDRLKKDT</sequence>
<name>A0ACA9Q4V1_9GLOM</name>
<comment type="caution">
    <text evidence="1">The sequence shown here is derived from an EMBL/GenBank/DDBJ whole genome shotgun (WGS) entry which is preliminary data.</text>
</comment>
<reference evidence="1" key="1">
    <citation type="submission" date="2021-06" db="EMBL/GenBank/DDBJ databases">
        <authorList>
            <person name="Kallberg Y."/>
            <person name="Tangrot J."/>
            <person name="Rosling A."/>
        </authorList>
    </citation>
    <scope>NUCLEOTIDE SEQUENCE</scope>
    <source>
        <strain evidence="1">MA461A</strain>
    </source>
</reference>
<dbReference type="Proteomes" id="UP000789920">
    <property type="component" value="Unassembled WGS sequence"/>
</dbReference>
<evidence type="ECO:0000313" key="1">
    <source>
        <dbReference type="EMBL" id="CAG8735945.1"/>
    </source>
</evidence>
<protein>
    <submittedName>
        <fullName evidence="1">11739_t:CDS:1</fullName>
    </submittedName>
</protein>
<feature type="non-terminal residue" evidence="1">
    <location>
        <position position="1"/>
    </location>
</feature>
<proteinExistence type="predicted"/>
<organism evidence="1 2">
    <name type="scientific">Racocetra persica</name>
    <dbReference type="NCBI Taxonomy" id="160502"/>
    <lineage>
        <taxon>Eukaryota</taxon>
        <taxon>Fungi</taxon>
        <taxon>Fungi incertae sedis</taxon>
        <taxon>Mucoromycota</taxon>
        <taxon>Glomeromycotina</taxon>
        <taxon>Glomeromycetes</taxon>
        <taxon>Diversisporales</taxon>
        <taxon>Gigasporaceae</taxon>
        <taxon>Racocetra</taxon>
    </lineage>
</organism>
<accession>A0ACA9Q4V1</accession>
<keyword evidence="2" id="KW-1185">Reference proteome</keyword>
<gene>
    <name evidence="1" type="ORF">RPERSI_LOCUS12655</name>
</gene>